<feature type="region of interest" description="Disordered" evidence="1">
    <location>
        <begin position="71"/>
        <end position="95"/>
    </location>
</feature>
<keyword evidence="3" id="KW-1185">Reference proteome</keyword>
<dbReference type="EMBL" id="JAINUF010000019">
    <property type="protein sequence ID" value="KAJ8337386.1"/>
    <property type="molecule type" value="Genomic_DNA"/>
</dbReference>
<comment type="caution">
    <text evidence="2">The sequence shown here is derived from an EMBL/GenBank/DDBJ whole genome shotgun (WGS) entry which is preliminary data.</text>
</comment>
<gene>
    <name evidence="2" type="ORF">SKAU_G00386060</name>
</gene>
<feature type="region of interest" description="Disordered" evidence="1">
    <location>
        <begin position="1"/>
        <end position="21"/>
    </location>
</feature>
<reference evidence="2" key="1">
    <citation type="journal article" date="2023" name="Science">
        <title>Genome structures resolve the early diversification of teleost fishes.</title>
        <authorList>
            <person name="Parey E."/>
            <person name="Louis A."/>
            <person name="Montfort J."/>
            <person name="Bouchez O."/>
            <person name="Roques C."/>
            <person name="Iampietro C."/>
            <person name="Lluch J."/>
            <person name="Castinel A."/>
            <person name="Donnadieu C."/>
            <person name="Desvignes T."/>
            <person name="Floi Bucao C."/>
            <person name="Jouanno E."/>
            <person name="Wen M."/>
            <person name="Mejri S."/>
            <person name="Dirks R."/>
            <person name="Jansen H."/>
            <person name="Henkel C."/>
            <person name="Chen W.J."/>
            <person name="Zahm M."/>
            <person name="Cabau C."/>
            <person name="Klopp C."/>
            <person name="Thompson A.W."/>
            <person name="Robinson-Rechavi M."/>
            <person name="Braasch I."/>
            <person name="Lecointre G."/>
            <person name="Bobe J."/>
            <person name="Postlethwait J.H."/>
            <person name="Berthelot C."/>
            <person name="Roest Crollius H."/>
            <person name="Guiguen Y."/>
        </authorList>
    </citation>
    <scope>NUCLEOTIDE SEQUENCE</scope>
    <source>
        <strain evidence="2">WJC10195</strain>
    </source>
</reference>
<dbReference type="Proteomes" id="UP001152622">
    <property type="component" value="Chromosome 19"/>
</dbReference>
<evidence type="ECO:0000256" key="1">
    <source>
        <dbReference type="SAM" id="MobiDB-lite"/>
    </source>
</evidence>
<protein>
    <submittedName>
        <fullName evidence="2">Uncharacterized protein</fullName>
    </submittedName>
</protein>
<proteinExistence type="predicted"/>
<accession>A0A9Q1EEM2</accession>
<name>A0A9Q1EEM2_SYNKA</name>
<evidence type="ECO:0000313" key="2">
    <source>
        <dbReference type="EMBL" id="KAJ8337386.1"/>
    </source>
</evidence>
<dbReference type="AlphaFoldDB" id="A0A9Q1EEM2"/>
<sequence length="95" mass="10454">MNLSQPLGKRALSSLHITHSPDLQERAQAGCGKRKVPDIWNDQQRGTMASLRPPGLMAHCRVQTAAQLGMARGEREVAGSRQRHSVSVDLTHHKP</sequence>
<evidence type="ECO:0000313" key="3">
    <source>
        <dbReference type="Proteomes" id="UP001152622"/>
    </source>
</evidence>
<organism evidence="2 3">
    <name type="scientific">Synaphobranchus kaupii</name>
    <name type="common">Kaup's arrowtooth eel</name>
    <dbReference type="NCBI Taxonomy" id="118154"/>
    <lineage>
        <taxon>Eukaryota</taxon>
        <taxon>Metazoa</taxon>
        <taxon>Chordata</taxon>
        <taxon>Craniata</taxon>
        <taxon>Vertebrata</taxon>
        <taxon>Euteleostomi</taxon>
        <taxon>Actinopterygii</taxon>
        <taxon>Neopterygii</taxon>
        <taxon>Teleostei</taxon>
        <taxon>Anguilliformes</taxon>
        <taxon>Synaphobranchidae</taxon>
        <taxon>Synaphobranchus</taxon>
    </lineage>
</organism>